<evidence type="ECO:0000313" key="2">
    <source>
        <dbReference type="Proteomes" id="UP000410984"/>
    </source>
</evidence>
<organism evidence="1 2">
    <name type="scientific">Methylobacterium symbioticum</name>
    <dbReference type="NCBI Taxonomy" id="2584084"/>
    <lineage>
        <taxon>Bacteria</taxon>
        <taxon>Pseudomonadati</taxon>
        <taxon>Pseudomonadota</taxon>
        <taxon>Alphaproteobacteria</taxon>
        <taxon>Hyphomicrobiales</taxon>
        <taxon>Methylobacteriaceae</taxon>
        <taxon>Methylobacterium</taxon>
    </lineage>
</organism>
<name>A0A509ELU4_9HYPH</name>
<evidence type="ECO:0000313" key="1">
    <source>
        <dbReference type="EMBL" id="VUD75111.1"/>
    </source>
</evidence>
<gene>
    <name evidence="1" type="ORF">MET9862_05753</name>
</gene>
<reference evidence="1 2" key="1">
    <citation type="submission" date="2019-06" db="EMBL/GenBank/DDBJ databases">
        <authorList>
            <person name="Rodrigo-Torres L."/>
            <person name="Arahal R. D."/>
            <person name="Lucena T."/>
        </authorList>
    </citation>
    <scope>NUCLEOTIDE SEQUENCE [LARGE SCALE GENOMIC DNA]</scope>
    <source>
        <strain evidence="1 2">SB0023/3</strain>
    </source>
</reference>
<dbReference type="AlphaFoldDB" id="A0A509ELU4"/>
<sequence>MASAGASRMSSVLGLKVRPRSATVLPRTPPPQAAITLRAIARLRLSLTAATVSTIRIGAPWSWAVFTKASVSLGKHEPP</sequence>
<protein>
    <submittedName>
        <fullName evidence="1">Uncharacterized protein</fullName>
    </submittedName>
</protein>
<accession>A0A509ELU4</accession>
<proteinExistence type="predicted"/>
<dbReference type="EMBL" id="CABFPH010000238">
    <property type="protein sequence ID" value="VUD75111.1"/>
    <property type="molecule type" value="Genomic_DNA"/>
</dbReference>
<dbReference type="Proteomes" id="UP000410984">
    <property type="component" value="Unassembled WGS sequence"/>
</dbReference>
<keyword evidence="2" id="KW-1185">Reference proteome</keyword>